<evidence type="ECO:0000256" key="2">
    <source>
        <dbReference type="ARBA" id="ARBA00022679"/>
    </source>
</evidence>
<comment type="subunit">
    <text evidence="5">Monomer.</text>
</comment>
<evidence type="ECO:0000256" key="4">
    <source>
        <dbReference type="ARBA" id="ARBA00022785"/>
    </source>
</evidence>
<evidence type="ECO:0000256" key="1">
    <source>
        <dbReference type="ARBA" id="ARBA00022490"/>
    </source>
</evidence>
<dbReference type="NCBIfam" id="TIGR00113">
    <property type="entry name" value="queA"/>
    <property type="match status" value="1"/>
</dbReference>
<dbReference type="InterPro" id="IPR042118">
    <property type="entry name" value="QueA_dom1"/>
</dbReference>
<comment type="subcellular location">
    <subcellularLocation>
        <location evidence="5">Cytoplasm</location>
    </subcellularLocation>
</comment>
<proteinExistence type="inferred from homology"/>
<protein>
    <recommendedName>
        <fullName evidence="5">S-adenosylmethionine:tRNA ribosyltransferase-isomerase</fullName>
        <ecNumber evidence="5">2.4.99.17</ecNumber>
    </recommendedName>
    <alternativeName>
        <fullName evidence="5">Queuosine biosynthesis protein QueA</fullName>
    </alternativeName>
</protein>
<keyword evidence="2 5" id="KW-0808">Transferase</keyword>
<gene>
    <name evidence="5 6" type="primary">queA</name>
    <name evidence="6" type="ORF">ACK2TP_07745</name>
</gene>
<sequence length="376" mass="41613">MRVSDFHFHLPPELIAKHPPAERDAARMLTFDRATGQTADRYFRDLPDLLNPGDLVIFNDSRVIPARLFGRRAGLRTQTNSPGPSGTIEVLLTEQLSSTDWRTLVKPARKVQPGETLLFSAKAMQPETTLTADVMAAGDRGERTLRFQDTPDFFARLDALGHIPLPPYLHRADTAEDRARYQTVYADPAQPGSAAAPTAGLHFTPAILHRLDERGVETATVTLHVGLGTFQPVHVEDIADIHLHAEHYTLPAATADAINRARREGRRIVAVGTTTVRTLEHCAREAVARASAADWQLHPHSGSTSIFLRPGDTFQLVNALLTNFHLPESTLLMLVSAFAAQRSDPQQGIAHVLAAYRHAVQQQYRFFSYGDCMFLQ</sequence>
<keyword evidence="6" id="KW-0328">Glycosyltransferase</keyword>
<dbReference type="Gene3D" id="3.40.1780.10">
    <property type="entry name" value="QueA-like"/>
    <property type="match status" value="1"/>
</dbReference>
<accession>A0ABW9KKC7</accession>
<dbReference type="GO" id="GO:0051075">
    <property type="term" value="F:S-adenosylmethionine:tRNA ribosyltransferase-isomerase activity"/>
    <property type="evidence" value="ECO:0007669"/>
    <property type="project" value="UniProtKB-EC"/>
</dbReference>
<keyword evidence="7" id="KW-1185">Reference proteome</keyword>
<dbReference type="InterPro" id="IPR036100">
    <property type="entry name" value="QueA_sf"/>
</dbReference>
<evidence type="ECO:0000313" key="7">
    <source>
        <dbReference type="Proteomes" id="UP001634747"/>
    </source>
</evidence>
<dbReference type="PANTHER" id="PTHR30307:SF0">
    <property type="entry name" value="S-ADENOSYLMETHIONINE:TRNA RIBOSYLTRANSFERASE-ISOMERASE"/>
    <property type="match status" value="1"/>
</dbReference>
<dbReference type="InterPro" id="IPR003699">
    <property type="entry name" value="QueA"/>
</dbReference>
<reference evidence="6 7" key="1">
    <citation type="submission" date="2024-12" db="EMBL/GenBank/DDBJ databases">
        <authorList>
            <person name="Lee Y."/>
        </authorList>
    </citation>
    <scope>NUCLEOTIDE SEQUENCE [LARGE SCALE GENOMIC DNA]</scope>
    <source>
        <strain evidence="6 7">03SUJ4</strain>
    </source>
</reference>
<dbReference type="Gene3D" id="2.40.10.240">
    <property type="entry name" value="QueA-like"/>
    <property type="match status" value="1"/>
</dbReference>
<organism evidence="6 7">
    <name type="scientific">Terriglobus aquaticus</name>
    <dbReference type="NCBI Taxonomy" id="940139"/>
    <lineage>
        <taxon>Bacteria</taxon>
        <taxon>Pseudomonadati</taxon>
        <taxon>Acidobacteriota</taxon>
        <taxon>Terriglobia</taxon>
        <taxon>Terriglobales</taxon>
        <taxon>Acidobacteriaceae</taxon>
        <taxon>Terriglobus</taxon>
    </lineage>
</organism>
<dbReference type="Pfam" id="PF02547">
    <property type="entry name" value="Queuosine_synth"/>
    <property type="match status" value="1"/>
</dbReference>
<dbReference type="InterPro" id="IPR042119">
    <property type="entry name" value="QueA_dom2"/>
</dbReference>
<dbReference type="PANTHER" id="PTHR30307">
    <property type="entry name" value="S-ADENOSYLMETHIONINE:TRNA RIBOSYLTRANSFERASE-ISOMERASE"/>
    <property type="match status" value="1"/>
</dbReference>
<comment type="function">
    <text evidence="5">Transfers and isomerizes the ribose moiety from AdoMet to the 7-aminomethyl group of 7-deazaguanine (preQ1-tRNA) to give epoxyqueuosine (oQ-tRNA).</text>
</comment>
<comment type="similarity">
    <text evidence="5">Belongs to the QueA family.</text>
</comment>
<dbReference type="EMBL" id="JBJYXY010000001">
    <property type="protein sequence ID" value="MFN2975653.1"/>
    <property type="molecule type" value="Genomic_DNA"/>
</dbReference>
<evidence type="ECO:0000313" key="6">
    <source>
        <dbReference type="EMBL" id="MFN2975653.1"/>
    </source>
</evidence>
<evidence type="ECO:0000256" key="5">
    <source>
        <dbReference type="HAMAP-Rule" id="MF_00113"/>
    </source>
</evidence>
<name>A0ABW9KKC7_9BACT</name>
<comment type="caution">
    <text evidence="6">The sequence shown here is derived from an EMBL/GenBank/DDBJ whole genome shotgun (WGS) entry which is preliminary data.</text>
</comment>
<dbReference type="EC" id="2.4.99.17" evidence="5"/>
<comment type="catalytic activity">
    <reaction evidence="5">
        <text>7-aminomethyl-7-carbaguanosine(34) in tRNA + S-adenosyl-L-methionine = epoxyqueuosine(34) in tRNA + adenine + L-methionine + 2 H(+)</text>
        <dbReference type="Rhea" id="RHEA:32155"/>
        <dbReference type="Rhea" id="RHEA-COMP:10342"/>
        <dbReference type="Rhea" id="RHEA-COMP:18582"/>
        <dbReference type="ChEBI" id="CHEBI:15378"/>
        <dbReference type="ChEBI" id="CHEBI:16708"/>
        <dbReference type="ChEBI" id="CHEBI:57844"/>
        <dbReference type="ChEBI" id="CHEBI:59789"/>
        <dbReference type="ChEBI" id="CHEBI:82833"/>
        <dbReference type="ChEBI" id="CHEBI:194443"/>
        <dbReference type="EC" id="2.4.99.17"/>
    </reaction>
</comment>
<dbReference type="SUPFAM" id="SSF111337">
    <property type="entry name" value="QueA-like"/>
    <property type="match status" value="1"/>
</dbReference>
<dbReference type="HAMAP" id="MF_00113">
    <property type="entry name" value="QueA"/>
    <property type="match status" value="1"/>
</dbReference>
<evidence type="ECO:0000256" key="3">
    <source>
        <dbReference type="ARBA" id="ARBA00022691"/>
    </source>
</evidence>
<dbReference type="Proteomes" id="UP001634747">
    <property type="component" value="Unassembled WGS sequence"/>
</dbReference>
<keyword evidence="1 5" id="KW-0963">Cytoplasm</keyword>
<dbReference type="RefSeq" id="WP_263412827.1">
    <property type="nucleotide sequence ID" value="NZ_BAABBH010000001.1"/>
</dbReference>
<comment type="pathway">
    <text evidence="5">tRNA modification; tRNA-queuosine biosynthesis.</text>
</comment>
<dbReference type="NCBIfam" id="NF001140">
    <property type="entry name" value="PRK00147.1"/>
    <property type="match status" value="1"/>
</dbReference>
<keyword evidence="4 5" id="KW-0671">Queuosine biosynthesis</keyword>
<keyword evidence="3 5" id="KW-0949">S-adenosyl-L-methionine</keyword>